<dbReference type="Proteomes" id="UP001190700">
    <property type="component" value="Unassembled WGS sequence"/>
</dbReference>
<dbReference type="GO" id="GO:0005634">
    <property type="term" value="C:nucleus"/>
    <property type="evidence" value="ECO:0007669"/>
    <property type="project" value="UniProtKB-ARBA"/>
</dbReference>
<evidence type="ECO:0000256" key="7">
    <source>
        <dbReference type="SAM" id="MobiDB-lite"/>
    </source>
</evidence>
<dbReference type="AlphaFoldDB" id="A0AAE0L8W3"/>
<reference evidence="9 10" key="1">
    <citation type="journal article" date="2015" name="Genome Biol. Evol.">
        <title>Comparative Genomics of a Bacterivorous Green Alga Reveals Evolutionary Causalities and Consequences of Phago-Mixotrophic Mode of Nutrition.</title>
        <authorList>
            <person name="Burns J.A."/>
            <person name="Paasch A."/>
            <person name="Narechania A."/>
            <person name="Kim E."/>
        </authorList>
    </citation>
    <scope>NUCLEOTIDE SEQUENCE [LARGE SCALE GENOMIC DNA]</scope>
    <source>
        <strain evidence="9 10">PLY_AMNH</strain>
    </source>
</reference>
<dbReference type="InterPro" id="IPR019135">
    <property type="entry name" value="Polycomb_protein_VEFS-Box"/>
</dbReference>
<feature type="domain" description="Polycomb protein VEFS-Box" evidence="8">
    <location>
        <begin position="198"/>
        <end position="311"/>
    </location>
</feature>
<comment type="caution">
    <text evidence="9">The sequence shown here is derived from an EMBL/GenBank/DDBJ whole genome shotgun (WGS) entry which is preliminary data.</text>
</comment>
<keyword evidence="5" id="KW-0805">Transcription regulation</keyword>
<proteinExistence type="inferred from homology"/>
<organism evidence="9 10">
    <name type="scientific">Cymbomonas tetramitiformis</name>
    <dbReference type="NCBI Taxonomy" id="36881"/>
    <lineage>
        <taxon>Eukaryota</taxon>
        <taxon>Viridiplantae</taxon>
        <taxon>Chlorophyta</taxon>
        <taxon>Pyramimonadophyceae</taxon>
        <taxon>Pyramimonadales</taxon>
        <taxon>Pyramimonadaceae</taxon>
        <taxon>Cymbomonas</taxon>
    </lineage>
</organism>
<dbReference type="EMBL" id="LGRX02006588">
    <property type="protein sequence ID" value="KAK3276363.1"/>
    <property type="molecule type" value="Genomic_DNA"/>
</dbReference>
<evidence type="ECO:0000256" key="6">
    <source>
        <dbReference type="ARBA" id="ARBA00023163"/>
    </source>
</evidence>
<dbReference type="GO" id="GO:0031490">
    <property type="term" value="F:chromatin DNA binding"/>
    <property type="evidence" value="ECO:0007669"/>
    <property type="project" value="TreeGrafter"/>
</dbReference>
<feature type="compositionally biased region" description="Polar residues" evidence="7">
    <location>
        <begin position="87"/>
        <end position="105"/>
    </location>
</feature>
<feature type="compositionally biased region" description="Low complexity" evidence="7">
    <location>
        <begin position="106"/>
        <end position="122"/>
    </location>
</feature>
<keyword evidence="6" id="KW-0804">Transcription</keyword>
<evidence type="ECO:0000256" key="4">
    <source>
        <dbReference type="ARBA" id="ARBA00022833"/>
    </source>
</evidence>
<evidence type="ECO:0000256" key="1">
    <source>
        <dbReference type="ARBA" id="ARBA00007416"/>
    </source>
</evidence>
<sequence>MVGAGLPEITVRVRPDIYNRQGKYAPHERVSLEELPGQGFIYRSGRYSRSHAIVSSLPAKQHCRAANALAAGPHRVEQGVREAGPSWGTQSTASQEDFVSRRSGTANGSQSGSGRAGAAGTSQEATNRTRMPPPAGPSRPVPRLAGPQAGSDAAPGVSKKKGKLGASNRSSGEGAAGVSGKPAGSGKRKRREDGGESSKRMFFHSRTCLQMTEEEITADIDSDDEIDEKEIEEEDMRALDDFVDVAPEEKAFMHMWNMFICKHPIYADSYTQSACIVFARHHCAELRQCAIRRCFMLHLVNLWDFGLIDATGLDHCLQIVDSTTETKTTQEGKTSMDGEPALPDDQLAKR</sequence>
<keyword evidence="4" id="KW-0862">Zinc</keyword>
<feature type="region of interest" description="Disordered" evidence="7">
    <location>
        <begin position="80"/>
        <end position="202"/>
    </location>
</feature>
<dbReference type="GO" id="GO:0008270">
    <property type="term" value="F:zinc ion binding"/>
    <property type="evidence" value="ECO:0007669"/>
    <property type="project" value="UniProtKB-KW"/>
</dbReference>
<protein>
    <recommendedName>
        <fullName evidence="8">Polycomb protein VEFS-Box domain-containing protein</fullName>
    </recommendedName>
</protein>
<keyword evidence="2" id="KW-0479">Metal-binding</keyword>
<dbReference type="PANTHER" id="PTHR22597:SF0">
    <property type="entry name" value="POLYCOMB PROTEIN SUZ12"/>
    <property type="match status" value="1"/>
</dbReference>
<accession>A0AAE0L8W3</accession>
<feature type="compositionally biased region" description="Pro residues" evidence="7">
    <location>
        <begin position="131"/>
        <end position="140"/>
    </location>
</feature>
<evidence type="ECO:0000256" key="2">
    <source>
        <dbReference type="ARBA" id="ARBA00022723"/>
    </source>
</evidence>
<feature type="region of interest" description="Disordered" evidence="7">
    <location>
        <begin position="327"/>
        <end position="350"/>
    </location>
</feature>
<dbReference type="PANTHER" id="PTHR22597">
    <property type="entry name" value="POLYCOMB GROUP PROTEIN"/>
    <property type="match status" value="1"/>
</dbReference>
<evidence type="ECO:0000313" key="9">
    <source>
        <dbReference type="EMBL" id="KAK3276363.1"/>
    </source>
</evidence>
<evidence type="ECO:0000313" key="10">
    <source>
        <dbReference type="Proteomes" id="UP001190700"/>
    </source>
</evidence>
<dbReference type="CDD" id="cd21553">
    <property type="entry name" value="VEFS-box_EMF2-like"/>
    <property type="match status" value="1"/>
</dbReference>
<gene>
    <name evidence="9" type="ORF">CYMTET_15555</name>
</gene>
<dbReference type="Pfam" id="PF09733">
    <property type="entry name" value="VEFS-Box"/>
    <property type="match status" value="1"/>
</dbReference>
<comment type="similarity">
    <text evidence="1">Belongs to the VEFS (VRN2-EMF2-FIS2-SU(Z)12) family.</text>
</comment>
<evidence type="ECO:0000256" key="3">
    <source>
        <dbReference type="ARBA" id="ARBA00022771"/>
    </source>
</evidence>
<keyword evidence="10" id="KW-1185">Reference proteome</keyword>
<keyword evidence="3" id="KW-0863">Zinc-finger</keyword>
<evidence type="ECO:0000256" key="5">
    <source>
        <dbReference type="ARBA" id="ARBA00023015"/>
    </source>
</evidence>
<name>A0AAE0L8W3_9CHLO</name>
<evidence type="ECO:0000259" key="8">
    <source>
        <dbReference type="Pfam" id="PF09733"/>
    </source>
</evidence>